<dbReference type="GO" id="GO:0016491">
    <property type="term" value="F:oxidoreductase activity"/>
    <property type="evidence" value="ECO:0007669"/>
    <property type="project" value="UniProtKB-KW"/>
</dbReference>
<dbReference type="RefSeq" id="WP_098195510.1">
    <property type="nucleotide sequence ID" value="NZ_CP023777.1"/>
</dbReference>
<dbReference type="Proteomes" id="UP000220133">
    <property type="component" value="Chromosome"/>
</dbReference>
<feature type="domain" description="FAD/NAD(P)-binding" evidence="3">
    <location>
        <begin position="238"/>
        <end position="282"/>
    </location>
</feature>
<dbReference type="AlphaFoldDB" id="A0A291QZ33"/>
<keyword evidence="1" id="KW-0285">Flavoprotein</keyword>
<dbReference type="Pfam" id="PF07992">
    <property type="entry name" value="Pyr_redox_2"/>
    <property type="match status" value="2"/>
</dbReference>
<evidence type="ECO:0000256" key="2">
    <source>
        <dbReference type="ARBA" id="ARBA00023002"/>
    </source>
</evidence>
<gene>
    <name evidence="4" type="ORF">COR50_19270</name>
</gene>
<dbReference type="PANTHER" id="PTHR48105">
    <property type="entry name" value="THIOREDOXIN REDUCTASE 1-RELATED-RELATED"/>
    <property type="match status" value="1"/>
</dbReference>
<evidence type="ECO:0000256" key="1">
    <source>
        <dbReference type="ARBA" id="ARBA00022630"/>
    </source>
</evidence>
<dbReference type="SUPFAM" id="SSF51905">
    <property type="entry name" value="FAD/NAD(P)-binding domain"/>
    <property type="match status" value="2"/>
</dbReference>
<dbReference type="PRINTS" id="PR00469">
    <property type="entry name" value="PNDRDTASEII"/>
</dbReference>
<proteinExistence type="predicted"/>
<dbReference type="InterPro" id="IPR023753">
    <property type="entry name" value="FAD/NAD-binding_dom"/>
</dbReference>
<dbReference type="PRINTS" id="PR00368">
    <property type="entry name" value="FADPNR"/>
</dbReference>
<dbReference type="OrthoDB" id="9806179at2"/>
<evidence type="ECO:0000259" key="3">
    <source>
        <dbReference type="Pfam" id="PF07992"/>
    </source>
</evidence>
<organism evidence="4 5">
    <name type="scientific">Chitinophaga caeni</name>
    <dbReference type="NCBI Taxonomy" id="2029983"/>
    <lineage>
        <taxon>Bacteria</taxon>
        <taxon>Pseudomonadati</taxon>
        <taxon>Bacteroidota</taxon>
        <taxon>Chitinophagia</taxon>
        <taxon>Chitinophagales</taxon>
        <taxon>Chitinophagaceae</taxon>
        <taxon>Chitinophaga</taxon>
    </lineage>
</organism>
<feature type="domain" description="FAD/NAD(P)-binding" evidence="3">
    <location>
        <begin position="4"/>
        <end position="182"/>
    </location>
</feature>
<dbReference type="InterPro" id="IPR036188">
    <property type="entry name" value="FAD/NAD-bd_sf"/>
</dbReference>
<keyword evidence="5" id="KW-1185">Reference proteome</keyword>
<dbReference type="Gene3D" id="3.50.50.60">
    <property type="entry name" value="FAD/NAD(P)-binding domain"/>
    <property type="match status" value="2"/>
</dbReference>
<evidence type="ECO:0000313" key="4">
    <source>
        <dbReference type="EMBL" id="ATL49142.1"/>
    </source>
</evidence>
<name>A0A291QZ33_9BACT</name>
<dbReference type="KEGG" id="cbae:COR50_19270"/>
<evidence type="ECO:0000313" key="5">
    <source>
        <dbReference type="Proteomes" id="UP000220133"/>
    </source>
</evidence>
<keyword evidence="2" id="KW-0560">Oxidoreductase</keyword>
<protein>
    <submittedName>
        <fullName evidence="4">Pyridine nucleotide-disulfide oxidoreductase</fullName>
    </submittedName>
</protein>
<dbReference type="InterPro" id="IPR050097">
    <property type="entry name" value="Ferredoxin-NADP_redctase_2"/>
</dbReference>
<sequence length="298" mass="32804">MKQDAIIIGGSYAGLSAALALGRSKRNVYIVDSGLPCNRQTPHSHNFLSRDGIRPAELASIAKAELLRYPTVQWLTDTVISVEGTDGTFTIKTEGGQAITSRKIIFATGVRDIMPNIPGFAECWGISIIHCPFCHGYEVKDEPIAIMADGDHALEMSKLLRHWNPELTVLTNGPSQLTPSQKELLTRNKINIIEEPIKRITHKLGYLEAIEFASFHLKGLKAMYAHPKMEQHCDIPIRLGCKLDDYGKLVTDEFQRTTVAGIFAAGDNATMLRSVANAVSRGQMAGVAIQRELLKPLE</sequence>
<dbReference type="EMBL" id="CP023777">
    <property type="protein sequence ID" value="ATL49142.1"/>
    <property type="molecule type" value="Genomic_DNA"/>
</dbReference>
<reference evidence="4 5" key="1">
    <citation type="submission" date="2017-10" db="EMBL/GenBank/DDBJ databases">
        <title>Paenichitinophaga pekingensis gen. nov., sp. nov., isolated from activated sludge.</title>
        <authorList>
            <person name="Jin D."/>
            <person name="Kong X."/>
            <person name="Deng Y."/>
            <person name="Bai Z."/>
        </authorList>
    </citation>
    <scope>NUCLEOTIDE SEQUENCE [LARGE SCALE GENOMIC DNA]</scope>
    <source>
        <strain evidence="4 5">13</strain>
    </source>
</reference>
<accession>A0A291QZ33</accession>